<accession>A0AAJ0CFQ8</accession>
<organism evidence="3 4">
    <name type="scientific">Conoideocrella luteorostrata</name>
    <dbReference type="NCBI Taxonomy" id="1105319"/>
    <lineage>
        <taxon>Eukaryota</taxon>
        <taxon>Fungi</taxon>
        <taxon>Dikarya</taxon>
        <taxon>Ascomycota</taxon>
        <taxon>Pezizomycotina</taxon>
        <taxon>Sordariomycetes</taxon>
        <taxon>Hypocreomycetidae</taxon>
        <taxon>Hypocreales</taxon>
        <taxon>Clavicipitaceae</taxon>
        <taxon>Conoideocrella</taxon>
    </lineage>
</organism>
<keyword evidence="2" id="KW-1133">Transmembrane helix</keyword>
<evidence type="ECO:0000313" key="4">
    <source>
        <dbReference type="Proteomes" id="UP001251528"/>
    </source>
</evidence>
<dbReference type="EMBL" id="JASWJB010000279">
    <property type="protein sequence ID" value="KAK2592220.1"/>
    <property type="molecule type" value="Genomic_DNA"/>
</dbReference>
<sequence>MATSASLPPSHSVGSSLQPGVTASTSQTAPSSAALTSTATAEQESTVAALPEDTPLPPLGGHHAEITKRDDRYSDKLLDSIVLVTGIIAAVASCTVLIGALIQWLHSRRLGCRHHHCPPGGVEEQRMSQQTVWNRQSWGFGAAPTPSIRHHIQPQQQGQLFFQAELSSDTGSIRNHRTSEISPIETEPAPLQGYQPSPVEPTVSPIRRPPASYHWQQPVELPTTADPGNTPLPPYLATMPSVIRPGRFSWINGEEAGYRPSEKMLQ</sequence>
<evidence type="ECO:0000313" key="3">
    <source>
        <dbReference type="EMBL" id="KAK2592220.1"/>
    </source>
</evidence>
<name>A0AAJ0CFQ8_9HYPO</name>
<comment type="caution">
    <text evidence="3">The sequence shown here is derived from an EMBL/GenBank/DDBJ whole genome shotgun (WGS) entry which is preliminary data.</text>
</comment>
<feature type="compositionally biased region" description="Low complexity" evidence="1">
    <location>
        <begin position="21"/>
        <end position="49"/>
    </location>
</feature>
<keyword evidence="2" id="KW-0472">Membrane</keyword>
<dbReference type="AlphaFoldDB" id="A0AAJ0CFQ8"/>
<feature type="transmembrane region" description="Helical" evidence="2">
    <location>
        <begin position="81"/>
        <end position="105"/>
    </location>
</feature>
<reference evidence="3" key="1">
    <citation type="submission" date="2023-06" db="EMBL/GenBank/DDBJ databases">
        <title>Conoideocrella luteorostrata (Hypocreales: Clavicipitaceae), a potential biocontrol fungus for elongate hemlock scale in United States Christmas tree production areas.</title>
        <authorList>
            <person name="Barrett H."/>
            <person name="Lovett B."/>
            <person name="Macias A.M."/>
            <person name="Stajich J.E."/>
            <person name="Kasson M.T."/>
        </authorList>
    </citation>
    <scope>NUCLEOTIDE SEQUENCE</scope>
    <source>
        <strain evidence="3">ARSEF 14590</strain>
    </source>
</reference>
<proteinExistence type="predicted"/>
<feature type="region of interest" description="Disordered" evidence="1">
    <location>
        <begin position="1"/>
        <end position="64"/>
    </location>
</feature>
<protein>
    <submittedName>
        <fullName evidence="3">Uncharacterized protein</fullName>
    </submittedName>
</protein>
<evidence type="ECO:0000256" key="1">
    <source>
        <dbReference type="SAM" id="MobiDB-lite"/>
    </source>
</evidence>
<keyword evidence="2" id="KW-0812">Transmembrane</keyword>
<evidence type="ECO:0000256" key="2">
    <source>
        <dbReference type="SAM" id="Phobius"/>
    </source>
</evidence>
<dbReference type="Proteomes" id="UP001251528">
    <property type="component" value="Unassembled WGS sequence"/>
</dbReference>
<gene>
    <name evidence="3" type="ORF">QQS21_010072</name>
</gene>
<keyword evidence="4" id="KW-1185">Reference proteome</keyword>
<feature type="compositionally biased region" description="Polar residues" evidence="1">
    <location>
        <begin position="1"/>
        <end position="19"/>
    </location>
</feature>